<reference evidence="3 4" key="1">
    <citation type="submission" date="2016-10" db="EMBL/GenBank/DDBJ databases">
        <authorList>
            <person name="de Groot N.N."/>
        </authorList>
    </citation>
    <scope>NUCLEOTIDE SEQUENCE [LARGE SCALE GENOMIC DNA]</scope>
    <source>
        <strain evidence="3 4">NE2</strain>
    </source>
</reference>
<feature type="region of interest" description="Disordered" evidence="1">
    <location>
        <begin position="293"/>
        <end position="319"/>
    </location>
</feature>
<dbReference type="Pfam" id="PF12728">
    <property type="entry name" value="HTH_17"/>
    <property type="match status" value="1"/>
</dbReference>
<protein>
    <submittedName>
        <fullName evidence="3">DNA binding domain-containing protein, excisionase family</fullName>
    </submittedName>
</protein>
<evidence type="ECO:0000313" key="4">
    <source>
        <dbReference type="Proteomes" id="UP000198755"/>
    </source>
</evidence>
<evidence type="ECO:0000259" key="2">
    <source>
        <dbReference type="Pfam" id="PF12728"/>
    </source>
</evidence>
<dbReference type="Proteomes" id="UP000198755">
    <property type="component" value="Unassembled WGS sequence"/>
</dbReference>
<organism evidence="3 4">
    <name type="scientific">Methylocapsa palsarum</name>
    <dbReference type="NCBI Taxonomy" id="1612308"/>
    <lineage>
        <taxon>Bacteria</taxon>
        <taxon>Pseudomonadati</taxon>
        <taxon>Pseudomonadota</taxon>
        <taxon>Alphaproteobacteria</taxon>
        <taxon>Hyphomicrobiales</taxon>
        <taxon>Beijerinckiaceae</taxon>
        <taxon>Methylocapsa</taxon>
    </lineage>
</organism>
<proteinExistence type="predicted"/>
<feature type="domain" description="Helix-turn-helix" evidence="2">
    <location>
        <begin position="244"/>
        <end position="286"/>
    </location>
</feature>
<sequence>MPTRGDRLVAIERVQPLGVEAALAALEARGREDAAKRRQIELALEQARFEATHARRQYDAVDPDNRLVAGELERRWNERLKEEQRLQEELEALGTAQSDGVSPAERKALLRLGADVERAWHAEGATIATRKRIVRMLIEEIVVRIEKDSLDLVIRWTGDDHTALRVRKNRKGQHRWCVDADIVELVRSLARQTPDPTIAAILNRTGTTTGKGNSWTRSRVTTLRKHNNIAVYREGERAERGEATLDEAAEALNVSPATVRRLIADGVLPASQHCKGAPYVILVTDLGSADVVKEADARRKRSSRPPPSANQSNLPFDFQ</sequence>
<gene>
    <name evidence="3" type="ORF">SAMN05444581_13710</name>
</gene>
<evidence type="ECO:0000256" key="1">
    <source>
        <dbReference type="SAM" id="MobiDB-lite"/>
    </source>
</evidence>
<name>A0A1I4D208_9HYPH</name>
<dbReference type="EMBL" id="FOSN01000037">
    <property type="protein sequence ID" value="SFK87724.1"/>
    <property type="molecule type" value="Genomic_DNA"/>
</dbReference>
<accession>A0A1I4D208</accession>
<keyword evidence="4" id="KW-1185">Reference proteome</keyword>
<evidence type="ECO:0000313" key="3">
    <source>
        <dbReference type="EMBL" id="SFK87724.1"/>
    </source>
</evidence>
<dbReference type="InterPro" id="IPR041657">
    <property type="entry name" value="HTH_17"/>
</dbReference>
<feature type="compositionally biased region" description="Polar residues" evidence="1">
    <location>
        <begin position="309"/>
        <end position="319"/>
    </location>
</feature>
<dbReference type="AlphaFoldDB" id="A0A1I4D208"/>